<organism evidence="2 3">
    <name type="scientific">Roseibacillus persicicus</name>
    <dbReference type="NCBI Taxonomy" id="454148"/>
    <lineage>
        <taxon>Bacteria</taxon>
        <taxon>Pseudomonadati</taxon>
        <taxon>Verrucomicrobiota</taxon>
        <taxon>Verrucomicrobiia</taxon>
        <taxon>Verrucomicrobiales</taxon>
        <taxon>Verrucomicrobiaceae</taxon>
        <taxon>Roseibacillus</taxon>
    </lineage>
</organism>
<dbReference type="AlphaFoldDB" id="A0A918TR00"/>
<dbReference type="InterPro" id="IPR008928">
    <property type="entry name" value="6-hairpin_glycosidase_sf"/>
</dbReference>
<dbReference type="Pfam" id="PF03190">
    <property type="entry name" value="Thioredox_DsbH"/>
    <property type="match status" value="1"/>
</dbReference>
<dbReference type="SUPFAM" id="SSF52833">
    <property type="entry name" value="Thioredoxin-like"/>
    <property type="match status" value="1"/>
</dbReference>
<dbReference type="GO" id="GO:0005975">
    <property type="term" value="P:carbohydrate metabolic process"/>
    <property type="evidence" value="ECO:0007669"/>
    <property type="project" value="InterPro"/>
</dbReference>
<reference evidence="2" key="2">
    <citation type="submission" date="2020-09" db="EMBL/GenBank/DDBJ databases">
        <authorList>
            <person name="Sun Q."/>
            <person name="Kim S."/>
        </authorList>
    </citation>
    <scope>NUCLEOTIDE SEQUENCE</scope>
    <source>
        <strain evidence="2">KCTC 12988</strain>
    </source>
</reference>
<feature type="domain" description="Spermatogenesis-associated protein 20-like TRX" evidence="1">
    <location>
        <begin position="38"/>
        <end position="185"/>
    </location>
</feature>
<sequence>MIGLSACKENDKAEVVEEPENTEFFETAPIKVPELSRNGLATEPTSFLRKQATSKINWQPWSTDILEQAHDSQKMIFVFVGSTVHPLSQSLLTQLESKFGQEINEDYLPALADSESDPSLTLACYLLSNERRDPISFPYLLWLSHEGNPVAWIPINARSGDDFLLGFRNAQNTVQAIREKSNRYVIENSRYDNDGRLDRIDKALTLTEEAEEQASQATLSELFLAAQSLCDLYDNLNQAFDNTGGIPPGHLITTLARIAHHPACPPRLRETATEATRDSIKLLVQSAIRDPLDNYFFVRRSSRTFAIPALSKKLETQAEMLSAMTSSPQTPATERAVRDLLDALANRPLSNYAVRPGETEDLGYVWSIDELSKILSEDELAIAKSAFQLRALGNVPNPDDPSRKFFRRNTLGLKKFGEELARATDRSPEEAEALLASAKDKILARRNEILQASDGTLVEGTSVLTTKARLLTALSRAQSSNPSPATLAAVESLGNEILTRFQQEDGHLLRIPSQEGNRAVPGFGSDYALTIDALLEWYRVSWNPDLLQTASQLSTILLEEFTNEKHRLLERAVDEQVLTFPSHGESMIFGPSLWGTAYGVLTRMASLGFEHTKLAPVLEEITPYLTSSLKFLPVVHTDYLYAAINNFDGYVLVLSKDAASNEKATLMNPLATAEFDCVAVTIEGDSLRELSPLGGSAGVLLKDGEKVASFAAASEIIDGVRREIAK</sequence>
<dbReference type="Gene3D" id="3.40.30.10">
    <property type="entry name" value="Glutaredoxin"/>
    <property type="match status" value="1"/>
</dbReference>
<dbReference type="Proteomes" id="UP000644507">
    <property type="component" value="Unassembled WGS sequence"/>
</dbReference>
<protein>
    <recommendedName>
        <fullName evidence="1">Spermatogenesis-associated protein 20-like TRX domain-containing protein</fullName>
    </recommendedName>
</protein>
<dbReference type="EMBL" id="BMXI01000011">
    <property type="protein sequence ID" value="GHC58233.1"/>
    <property type="molecule type" value="Genomic_DNA"/>
</dbReference>
<accession>A0A918TR00</accession>
<dbReference type="PANTHER" id="PTHR42899:SF1">
    <property type="entry name" value="SPERMATOGENESIS-ASSOCIATED PROTEIN 20"/>
    <property type="match status" value="1"/>
</dbReference>
<dbReference type="InterPro" id="IPR036249">
    <property type="entry name" value="Thioredoxin-like_sf"/>
</dbReference>
<name>A0A918TR00_9BACT</name>
<gene>
    <name evidence="2" type="ORF">GCM10007100_26440</name>
</gene>
<evidence type="ECO:0000259" key="1">
    <source>
        <dbReference type="Pfam" id="PF03190"/>
    </source>
</evidence>
<dbReference type="PANTHER" id="PTHR42899">
    <property type="entry name" value="SPERMATOGENESIS-ASSOCIATED PROTEIN 20"/>
    <property type="match status" value="1"/>
</dbReference>
<proteinExistence type="predicted"/>
<evidence type="ECO:0000313" key="3">
    <source>
        <dbReference type="Proteomes" id="UP000644507"/>
    </source>
</evidence>
<reference evidence="2" key="1">
    <citation type="journal article" date="2014" name="Int. J. Syst. Evol. Microbiol.">
        <title>Complete genome sequence of Corynebacterium casei LMG S-19264T (=DSM 44701T), isolated from a smear-ripened cheese.</title>
        <authorList>
            <consortium name="US DOE Joint Genome Institute (JGI-PGF)"/>
            <person name="Walter F."/>
            <person name="Albersmeier A."/>
            <person name="Kalinowski J."/>
            <person name="Ruckert C."/>
        </authorList>
    </citation>
    <scope>NUCLEOTIDE SEQUENCE</scope>
    <source>
        <strain evidence="2">KCTC 12988</strain>
    </source>
</reference>
<keyword evidence="3" id="KW-1185">Reference proteome</keyword>
<dbReference type="InterPro" id="IPR004879">
    <property type="entry name" value="Ssp411-like_TRX"/>
</dbReference>
<comment type="caution">
    <text evidence="2">The sequence shown here is derived from an EMBL/GenBank/DDBJ whole genome shotgun (WGS) entry which is preliminary data.</text>
</comment>
<dbReference type="InterPro" id="IPR024705">
    <property type="entry name" value="Ssp411"/>
</dbReference>
<dbReference type="SUPFAM" id="SSF48208">
    <property type="entry name" value="Six-hairpin glycosidases"/>
    <property type="match status" value="1"/>
</dbReference>
<evidence type="ECO:0000313" key="2">
    <source>
        <dbReference type="EMBL" id="GHC58233.1"/>
    </source>
</evidence>